<dbReference type="Proteomes" id="UP000683429">
    <property type="component" value="Chromosome"/>
</dbReference>
<evidence type="ECO:0000313" key="19">
    <source>
        <dbReference type="Proteomes" id="UP000683429"/>
    </source>
</evidence>
<evidence type="ECO:0000259" key="14">
    <source>
        <dbReference type="SMART" id="SM00382"/>
    </source>
</evidence>
<evidence type="ECO:0000256" key="9">
    <source>
        <dbReference type="ARBA" id="ARBA00023134"/>
    </source>
</evidence>
<keyword evidence="17" id="KW-0969">Cilium</keyword>
<keyword evidence="6" id="KW-0547">Nucleotide-binding</keyword>
<keyword evidence="9" id="KW-0342">GTP-binding</keyword>
<evidence type="ECO:0000256" key="8">
    <source>
        <dbReference type="ARBA" id="ARBA00022927"/>
    </source>
</evidence>
<dbReference type="InterPro" id="IPR003593">
    <property type="entry name" value="AAA+_ATPase"/>
</dbReference>
<gene>
    <name evidence="16" type="primary">flhF</name>
    <name evidence="16" type="ORF">KP014_19775</name>
    <name evidence="17" type="ORF">SAMN04487895_101444</name>
</gene>
<evidence type="ECO:0000256" key="11">
    <source>
        <dbReference type="ARBA" id="ARBA00023225"/>
    </source>
</evidence>
<comment type="similarity">
    <text evidence="2">Belongs to the GTP-binding SRP family.</text>
</comment>
<evidence type="ECO:0000313" key="16">
    <source>
        <dbReference type="EMBL" id="QWU14160.1"/>
    </source>
</evidence>
<keyword evidence="5" id="KW-1003">Cell membrane</keyword>
<reference evidence="17 18" key="1">
    <citation type="submission" date="2016-10" db="EMBL/GenBank/DDBJ databases">
        <authorList>
            <person name="de Groot N.N."/>
        </authorList>
    </citation>
    <scope>NUCLEOTIDE SEQUENCE [LARGE SCALE GENOMIC DNA]</scope>
    <source>
        <strain evidence="17 18">CGMCC 1.10238</strain>
    </source>
</reference>
<evidence type="ECO:0000256" key="3">
    <source>
        <dbReference type="ARBA" id="ARBA00014919"/>
    </source>
</evidence>
<dbReference type="PANTHER" id="PTHR43134">
    <property type="entry name" value="SIGNAL RECOGNITION PARTICLE RECEPTOR SUBUNIT ALPHA"/>
    <property type="match status" value="1"/>
</dbReference>
<evidence type="ECO:0000313" key="17">
    <source>
        <dbReference type="EMBL" id="SEN41015.1"/>
    </source>
</evidence>
<comment type="function">
    <text evidence="12">Necessary for flagellar biosynthesis. May be involved in translocation of the flagellum.</text>
</comment>
<keyword evidence="10" id="KW-0472">Membrane</keyword>
<keyword evidence="11" id="KW-1006">Bacterial flagellum protein export</keyword>
<dbReference type="SMART" id="SM00962">
    <property type="entry name" value="SRP54"/>
    <property type="match status" value="1"/>
</dbReference>
<dbReference type="GO" id="GO:0006614">
    <property type="term" value="P:SRP-dependent cotranslational protein targeting to membrane"/>
    <property type="evidence" value="ECO:0007669"/>
    <property type="project" value="UniProtKB-UniRule"/>
</dbReference>
<keyword evidence="17" id="KW-0966">Cell projection</keyword>
<dbReference type="STRING" id="1333845.SAMN04487895_101444"/>
<dbReference type="Gene3D" id="3.40.50.300">
    <property type="entry name" value="P-loop containing nucleotide triphosphate hydrolases"/>
    <property type="match status" value="1"/>
</dbReference>
<dbReference type="InterPro" id="IPR020006">
    <property type="entry name" value="FlhF"/>
</dbReference>
<keyword evidence="4" id="KW-0813">Transport</keyword>
<dbReference type="InterPro" id="IPR047040">
    <property type="entry name" value="FlhF__GTPase_dom"/>
</dbReference>
<dbReference type="NCBIfam" id="TIGR03499">
    <property type="entry name" value="FlhF"/>
    <property type="match status" value="1"/>
</dbReference>
<keyword evidence="17" id="KW-0282">Flagellum</keyword>
<dbReference type="GO" id="GO:0044781">
    <property type="term" value="P:bacterial-type flagellum organization"/>
    <property type="evidence" value="ECO:0007669"/>
    <property type="project" value="UniProtKB-UniRule"/>
</dbReference>
<dbReference type="InterPro" id="IPR027417">
    <property type="entry name" value="P-loop_NTPase"/>
</dbReference>
<dbReference type="CDD" id="cd17873">
    <property type="entry name" value="FlhF"/>
    <property type="match status" value="1"/>
</dbReference>
<evidence type="ECO:0000256" key="5">
    <source>
        <dbReference type="ARBA" id="ARBA00022475"/>
    </source>
</evidence>
<keyword evidence="7" id="KW-1005">Bacterial flagellum biogenesis</keyword>
<accession>A0A1H8GB82</accession>
<dbReference type="PANTHER" id="PTHR43134:SF3">
    <property type="entry name" value="FLAGELLAR BIOSYNTHESIS PROTEIN FLHF"/>
    <property type="match status" value="1"/>
</dbReference>
<dbReference type="Gene3D" id="1.20.120.1380">
    <property type="entry name" value="Flagellar FlhF biosynthesis protein, N domain"/>
    <property type="match status" value="1"/>
</dbReference>
<evidence type="ECO:0000259" key="15">
    <source>
        <dbReference type="SMART" id="SM00962"/>
    </source>
</evidence>
<comment type="subcellular location">
    <subcellularLocation>
        <location evidence="1">Cell membrane</location>
        <topology evidence="1">Peripheral membrane protein</topology>
        <orientation evidence="1">Cytoplasmic side</orientation>
    </subcellularLocation>
</comment>
<dbReference type="InterPro" id="IPR000897">
    <property type="entry name" value="SRP54_GTPase_dom"/>
</dbReference>
<dbReference type="GO" id="GO:0005525">
    <property type="term" value="F:GTP binding"/>
    <property type="evidence" value="ECO:0007669"/>
    <property type="project" value="UniProtKB-UniRule"/>
</dbReference>
<keyword evidence="19" id="KW-1185">Reference proteome</keyword>
<sequence length="457" mass="50387">MRVKRYVVDTMPDAMHSIRSELGSDAVILSTKEIRTGGFMGMFRKKKIEVVAAVENEQKQAASEKRELPLQSVPRAGVPKAYREAYASASGNAAASGSEPSRSFAEIAAALEGAAKKQGAVAVLEEKAVPEIPKEAFASSRLELTVPVMQPPAAPPLPSDQKDRPADDSVLNEIREMKQWIERIARQSSDSRELPEGLERLRVRLIEQEMDSALVEEWIADVLDAWNMDGRLWPEEKFEEALRVQVAGFLADRIGGGIAPDTRLLYVAGPTGVGKTTTLAKLAADQLFRHGRKVGMITSDTYRISAVEQLRTYASILNVPLEVVQSPGDLQRALSRLEGCDLVLMDTAGRNYRNEMLVAELQSLLSPAMKSETYLVLSLTSKSRDMKLITEHFSKYKLDKVILTKLDETGSYGPMFNLLNDYPLMLSYMTNGQIVPDDLLIPSGEMVCNLLLGTGEQ</sequence>
<dbReference type="Pfam" id="PF00448">
    <property type="entry name" value="SRP54"/>
    <property type="match status" value="1"/>
</dbReference>
<dbReference type="GO" id="GO:0015031">
    <property type="term" value="P:protein transport"/>
    <property type="evidence" value="ECO:0007669"/>
    <property type="project" value="UniProtKB-KW"/>
</dbReference>
<evidence type="ECO:0000256" key="12">
    <source>
        <dbReference type="ARBA" id="ARBA00025337"/>
    </source>
</evidence>
<protein>
    <recommendedName>
        <fullName evidence="3 13">Flagellar biosynthesis protein FlhF</fullName>
    </recommendedName>
</protein>
<dbReference type="GO" id="GO:0005047">
    <property type="term" value="F:signal recognition particle binding"/>
    <property type="evidence" value="ECO:0007669"/>
    <property type="project" value="TreeGrafter"/>
</dbReference>
<evidence type="ECO:0000256" key="6">
    <source>
        <dbReference type="ARBA" id="ARBA00022741"/>
    </source>
</evidence>
<evidence type="ECO:0000256" key="13">
    <source>
        <dbReference type="NCBIfam" id="TIGR03499"/>
    </source>
</evidence>
<dbReference type="SUPFAM" id="SSF52540">
    <property type="entry name" value="P-loop containing nucleoside triphosphate hydrolases"/>
    <property type="match status" value="1"/>
</dbReference>
<name>A0A1H8GB82_9BACL</name>
<evidence type="ECO:0000256" key="4">
    <source>
        <dbReference type="ARBA" id="ARBA00022448"/>
    </source>
</evidence>
<dbReference type="EMBL" id="FODH01000001">
    <property type="protein sequence ID" value="SEN41015.1"/>
    <property type="molecule type" value="Genomic_DNA"/>
</dbReference>
<dbReference type="AlphaFoldDB" id="A0A1H8GB82"/>
<dbReference type="Proteomes" id="UP000198809">
    <property type="component" value="Unassembled WGS sequence"/>
</dbReference>
<feature type="domain" description="SRP54-type proteins GTP-binding" evidence="15">
    <location>
        <begin position="262"/>
        <end position="453"/>
    </location>
</feature>
<reference evidence="16 19" key="2">
    <citation type="submission" date="2021-06" db="EMBL/GenBank/DDBJ databases">
        <title>Whole genome sequence of Paenibacillus sophorae DSM23020 for comparative genomics.</title>
        <authorList>
            <person name="Kim M.-J."/>
            <person name="Lee G."/>
            <person name="Shin J.-H."/>
        </authorList>
    </citation>
    <scope>NUCLEOTIDE SEQUENCE [LARGE SCALE GENOMIC DNA]</scope>
    <source>
        <strain evidence="16 19">DSM 23020</strain>
    </source>
</reference>
<proteinExistence type="inferred from homology"/>
<dbReference type="GO" id="GO:0005886">
    <property type="term" value="C:plasma membrane"/>
    <property type="evidence" value="ECO:0007669"/>
    <property type="project" value="UniProtKB-SubCell"/>
</dbReference>
<evidence type="ECO:0000313" key="18">
    <source>
        <dbReference type="Proteomes" id="UP000198809"/>
    </source>
</evidence>
<keyword evidence="8" id="KW-0653">Protein transport</keyword>
<dbReference type="SMART" id="SM00382">
    <property type="entry name" value="AAA"/>
    <property type="match status" value="1"/>
</dbReference>
<dbReference type="RefSeq" id="WP_036591763.1">
    <property type="nucleotide sequence ID" value="NZ_CP076607.1"/>
</dbReference>
<evidence type="ECO:0000256" key="10">
    <source>
        <dbReference type="ARBA" id="ARBA00023136"/>
    </source>
</evidence>
<dbReference type="EMBL" id="CP076607">
    <property type="protein sequence ID" value="QWU14160.1"/>
    <property type="molecule type" value="Genomic_DNA"/>
</dbReference>
<evidence type="ECO:0000256" key="2">
    <source>
        <dbReference type="ARBA" id="ARBA00008531"/>
    </source>
</evidence>
<dbReference type="OrthoDB" id="9778554at2"/>
<organism evidence="17 18">
    <name type="scientific">Paenibacillus sophorae</name>
    <dbReference type="NCBI Taxonomy" id="1333845"/>
    <lineage>
        <taxon>Bacteria</taxon>
        <taxon>Bacillati</taxon>
        <taxon>Bacillota</taxon>
        <taxon>Bacilli</taxon>
        <taxon>Bacillales</taxon>
        <taxon>Paenibacillaceae</taxon>
        <taxon>Paenibacillus</taxon>
    </lineage>
</organism>
<dbReference type="GO" id="GO:0003924">
    <property type="term" value="F:GTPase activity"/>
    <property type="evidence" value="ECO:0007669"/>
    <property type="project" value="UniProtKB-UniRule"/>
</dbReference>
<dbReference type="FunFam" id="3.40.50.300:FF:000695">
    <property type="entry name" value="Flagellar biosynthesis regulator FlhF"/>
    <property type="match status" value="1"/>
</dbReference>
<feature type="domain" description="AAA+ ATPase" evidence="14">
    <location>
        <begin position="261"/>
        <end position="408"/>
    </location>
</feature>
<evidence type="ECO:0000256" key="1">
    <source>
        <dbReference type="ARBA" id="ARBA00004413"/>
    </source>
</evidence>
<evidence type="ECO:0000256" key="7">
    <source>
        <dbReference type="ARBA" id="ARBA00022795"/>
    </source>
</evidence>